<sequence length="370" mass="39394">MAIEIPRDLLPVDGRFGCGPSKVRPAQLEALFSSGASILGTSHRQAPVKNLVGSVREQLAALFRLPEGYEIILGNGGSTAFWDAAAFGLIEKRSQNLVFGEFGGKFAASAGAPWLDAPDVRKAEPGSLTVAEAVEGVDVYAWPHNETSTGVAAPIRRVVADGALTVIDATSAAGGIDFDAAQADVYYFAPQKNLGSDGGLWFAAVSPAAVERIERIAASGRYIPEFLSLKNAVDNSRLNQTLNTPALTTLHLLDSQLRWILDNGGLAWAAARTSESSSVLYDWAEASSVATPFVAEVAHRSPVVATIDFDDSIDAAAIAKTLRANGIVDTEPYRKLGRNQLRVATFVSIEPDDVRQLTRSIEFVLENLGD</sequence>
<dbReference type="RefSeq" id="WP_045263391.1">
    <property type="nucleotide sequence ID" value="NZ_JYIV01000023.1"/>
</dbReference>
<evidence type="ECO:0000256" key="7">
    <source>
        <dbReference type="ARBA" id="ARBA00022576"/>
    </source>
</evidence>
<evidence type="ECO:0000256" key="12">
    <source>
        <dbReference type="ARBA" id="ARBA00023299"/>
    </source>
</evidence>
<dbReference type="PIRSF" id="PIRSF000525">
    <property type="entry name" value="SerC"/>
    <property type="match status" value="1"/>
</dbReference>
<dbReference type="GO" id="GO:0019265">
    <property type="term" value="P:glycine biosynthetic process, by transamination of glyoxylate"/>
    <property type="evidence" value="ECO:0007669"/>
    <property type="project" value="TreeGrafter"/>
</dbReference>
<evidence type="ECO:0000256" key="10">
    <source>
        <dbReference type="ARBA" id="ARBA00022898"/>
    </source>
</evidence>
<dbReference type="InterPro" id="IPR000192">
    <property type="entry name" value="Aminotrans_V_dom"/>
</dbReference>
<dbReference type="GO" id="GO:0004760">
    <property type="term" value="F:L-serine-pyruvate transaminase activity"/>
    <property type="evidence" value="ECO:0007669"/>
    <property type="project" value="TreeGrafter"/>
</dbReference>
<proteinExistence type="inferred from homology"/>
<dbReference type="InterPro" id="IPR015421">
    <property type="entry name" value="PyrdxlP-dep_Trfase_major"/>
</dbReference>
<dbReference type="Gene3D" id="3.90.1150.10">
    <property type="entry name" value="Aspartate Aminotransferase, domain 1"/>
    <property type="match status" value="1"/>
</dbReference>
<evidence type="ECO:0000313" key="17">
    <source>
        <dbReference type="EMBL" id="KJL23390.1"/>
    </source>
</evidence>
<dbReference type="AlphaFoldDB" id="A0A0F0KTE9"/>
<keyword evidence="9 17" id="KW-0808">Transferase</keyword>
<dbReference type="Gene3D" id="3.40.640.10">
    <property type="entry name" value="Type I PLP-dependent aspartate aminotransferase-like (Major domain)"/>
    <property type="match status" value="1"/>
</dbReference>
<comment type="function">
    <text evidence="2">Catalyzes the reversible conversion of 3-phosphohydroxypyruvate to phosphoserine and of 3-hydroxy-2-oxo-4-phosphonooxybutanoate to phosphohydroxythreonine.</text>
</comment>
<evidence type="ECO:0000256" key="2">
    <source>
        <dbReference type="ARBA" id="ARBA00003483"/>
    </source>
</evidence>
<comment type="cofactor">
    <cofactor evidence="1">
        <name>pyridoxal 5'-phosphate</name>
        <dbReference type="ChEBI" id="CHEBI:597326"/>
    </cofactor>
</comment>
<evidence type="ECO:0000313" key="18">
    <source>
        <dbReference type="Proteomes" id="UP000033725"/>
    </source>
</evidence>
<dbReference type="GO" id="GO:0006564">
    <property type="term" value="P:L-serine biosynthetic process"/>
    <property type="evidence" value="ECO:0007669"/>
    <property type="project" value="UniProtKB-KW"/>
</dbReference>
<organism evidence="17 18">
    <name type="scientific">Microbacterium oxydans</name>
    <dbReference type="NCBI Taxonomy" id="82380"/>
    <lineage>
        <taxon>Bacteria</taxon>
        <taxon>Bacillati</taxon>
        <taxon>Actinomycetota</taxon>
        <taxon>Actinomycetes</taxon>
        <taxon>Micrococcales</taxon>
        <taxon>Microbacteriaceae</taxon>
        <taxon>Microbacterium</taxon>
    </lineage>
</organism>
<evidence type="ECO:0000256" key="14">
    <source>
        <dbReference type="ARBA" id="ARBA00047630"/>
    </source>
</evidence>
<dbReference type="OrthoDB" id="975012at2"/>
<dbReference type="PANTHER" id="PTHR21152">
    <property type="entry name" value="AMINOTRANSFERASE CLASS V"/>
    <property type="match status" value="1"/>
</dbReference>
<dbReference type="InterPro" id="IPR022278">
    <property type="entry name" value="Pser_aminoTfrase"/>
</dbReference>
<reference evidence="17 18" key="1">
    <citation type="submission" date="2015-02" db="EMBL/GenBank/DDBJ databases">
        <title>Draft genome sequences of ten Microbacterium spp. with emphasis on heavy metal contaminated environments.</title>
        <authorList>
            <person name="Corretto E."/>
        </authorList>
    </citation>
    <scope>NUCLEOTIDE SEQUENCE [LARGE SCALE GENOMIC DNA]</scope>
    <source>
        <strain evidence="17 18">BEL163</strain>
    </source>
</reference>
<dbReference type="EMBL" id="JYIV01000023">
    <property type="protein sequence ID" value="KJL23390.1"/>
    <property type="molecule type" value="Genomic_DNA"/>
</dbReference>
<dbReference type="UniPathway" id="UPA00135">
    <property type="reaction ID" value="UER00197"/>
</dbReference>
<dbReference type="InterPro" id="IPR015424">
    <property type="entry name" value="PyrdxlP-dep_Trfase"/>
</dbReference>
<evidence type="ECO:0000256" key="8">
    <source>
        <dbReference type="ARBA" id="ARBA00022605"/>
    </source>
</evidence>
<keyword evidence="7 17" id="KW-0032">Aminotransferase</keyword>
<evidence type="ECO:0000256" key="9">
    <source>
        <dbReference type="ARBA" id="ARBA00022679"/>
    </source>
</evidence>
<dbReference type="EC" id="2.6.1.52" evidence="5"/>
<evidence type="ECO:0000256" key="1">
    <source>
        <dbReference type="ARBA" id="ARBA00001933"/>
    </source>
</evidence>
<evidence type="ECO:0000256" key="15">
    <source>
        <dbReference type="ARBA" id="ARBA00049007"/>
    </source>
</evidence>
<dbReference type="GO" id="GO:0008615">
    <property type="term" value="P:pyridoxine biosynthetic process"/>
    <property type="evidence" value="ECO:0007669"/>
    <property type="project" value="UniProtKB-KW"/>
</dbReference>
<comment type="caution">
    <text evidence="17">The sequence shown here is derived from an EMBL/GenBank/DDBJ whole genome shotgun (WGS) entry which is preliminary data.</text>
</comment>
<comment type="pathway">
    <text evidence="3">Amino-acid biosynthesis; L-serine biosynthesis; L-serine from 3-phospho-D-glycerate: step 2/3.</text>
</comment>
<comment type="catalytic activity">
    <reaction evidence="15">
        <text>O-phospho-L-serine + 2-oxoglutarate = 3-phosphooxypyruvate + L-glutamate</text>
        <dbReference type="Rhea" id="RHEA:14329"/>
        <dbReference type="ChEBI" id="CHEBI:16810"/>
        <dbReference type="ChEBI" id="CHEBI:18110"/>
        <dbReference type="ChEBI" id="CHEBI:29985"/>
        <dbReference type="ChEBI" id="CHEBI:57524"/>
        <dbReference type="EC" id="2.6.1.52"/>
    </reaction>
</comment>
<keyword evidence="8" id="KW-0028">Amino-acid biosynthesis</keyword>
<dbReference type="InterPro" id="IPR006272">
    <property type="entry name" value="Pser_aminoTfrase_mycobac"/>
</dbReference>
<evidence type="ECO:0000256" key="13">
    <source>
        <dbReference type="ARBA" id="ARBA00031421"/>
    </source>
</evidence>
<dbReference type="InterPro" id="IPR015422">
    <property type="entry name" value="PyrdxlP-dep_Trfase_small"/>
</dbReference>
<dbReference type="GO" id="GO:0008453">
    <property type="term" value="F:alanine-glyoxylate transaminase activity"/>
    <property type="evidence" value="ECO:0007669"/>
    <property type="project" value="TreeGrafter"/>
</dbReference>
<keyword evidence="11" id="KW-0664">Pyridoxine biosynthesis</keyword>
<evidence type="ECO:0000256" key="4">
    <source>
        <dbReference type="ARBA" id="ARBA00006904"/>
    </source>
</evidence>
<gene>
    <name evidence="17" type="primary">serC</name>
    <name evidence="17" type="ORF">RN51_01475</name>
</gene>
<protein>
    <recommendedName>
        <fullName evidence="5">phosphoserine transaminase</fullName>
        <ecNumber evidence="5">2.6.1.52</ecNumber>
    </recommendedName>
    <alternativeName>
        <fullName evidence="13">Phosphohydroxythreonine aminotransferase</fullName>
    </alternativeName>
</protein>
<evidence type="ECO:0000259" key="16">
    <source>
        <dbReference type="Pfam" id="PF00266"/>
    </source>
</evidence>
<dbReference type="Proteomes" id="UP000033725">
    <property type="component" value="Unassembled WGS sequence"/>
</dbReference>
<dbReference type="Pfam" id="PF00266">
    <property type="entry name" value="Aminotran_5"/>
    <property type="match status" value="1"/>
</dbReference>
<dbReference type="GO" id="GO:0004648">
    <property type="term" value="F:O-phospho-L-serine:2-oxoglutarate aminotransferase activity"/>
    <property type="evidence" value="ECO:0007669"/>
    <property type="project" value="UniProtKB-EC"/>
</dbReference>
<dbReference type="NCBIfam" id="TIGR01366">
    <property type="entry name" value="serC_3"/>
    <property type="match status" value="1"/>
</dbReference>
<keyword evidence="10" id="KW-0663">Pyridoxal phosphate</keyword>
<dbReference type="PATRIC" id="fig|82380.10.peg.1483"/>
<comment type="catalytic activity">
    <reaction evidence="14">
        <text>4-(phosphooxy)-L-threonine + 2-oxoglutarate = (R)-3-hydroxy-2-oxo-4-phosphooxybutanoate + L-glutamate</text>
        <dbReference type="Rhea" id="RHEA:16573"/>
        <dbReference type="ChEBI" id="CHEBI:16810"/>
        <dbReference type="ChEBI" id="CHEBI:29985"/>
        <dbReference type="ChEBI" id="CHEBI:58452"/>
        <dbReference type="ChEBI" id="CHEBI:58538"/>
        <dbReference type="EC" id="2.6.1.52"/>
    </reaction>
</comment>
<keyword evidence="6" id="KW-0963">Cytoplasm</keyword>
<feature type="domain" description="Aminotransferase class V" evidence="16">
    <location>
        <begin position="38"/>
        <end position="327"/>
    </location>
</feature>
<evidence type="ECO:0000256" key="3">
    <source>
        <dbReference type="ARBA" id="ARBA00005099"/>
    </source>
</evidence>
<dbReference type="PANTHER" id="PTHR21152:SF40">
    <property type="entry name" value="ALANINE--GLYOXYLATE AMINOTRANSFERASE"/>
    <property type="match status" value="1"/>
</dbReference>
<dbReference type="SUPFAM" id="SSF53383">
    <property type="entry name" value="PLP-dependent transferases"/>
    <property type="match status" value="1"/>
</dbReference>
<evidence type="ECO:0000256" key="6">
    <source>
        <dbReference type="ARBA" id="ARBA00022490"/>
    </source>
</evidence>
<evidence type="ECO:0000256" key="11">
    <source>
        <dbReference type="ARBA" id="ARBA00023096"/>
    </source>
</evidence>
<keyword evidence="12" id="KW-0718">Serine biosynthesis</keyword>
<name>A0A0F0KTE9_9MICO</name>
<comment type="similarity">
    <text evidence="4">Belongs to the class-V pyridoxal-phosphate-dependent aminotransferase family. SerC subfamily.</text>
</comment>
<accession>A0A0F0KTE9</accession>
<evidence type="ECO:0000256" key="5">
    <source>
        <dbReference type="ARBA" id="ARBA00013030"/>
    </source>
</evidence>